<keyword evidence="1" id="KW-0812">Transmembrane</keyword>
<dbReference type="KEGG" id="pfer:IRI77_12280"/>
<accession>A0A7S7SMR1</accession>
<keyword evidence="1" id="KW-1133">Transmembrane helix</keyword>
<keyword evidence="3" id="KW-1185">Reference proteome</keyword>
<organism evidence="2 3">
    <name type="scientific">Paludibaculum fermentans</name>
    <dbReference type="NCBI Taxonomy" id="1473598"/>
    <lineage>
        <taxon>Bacteria</taxon>
        <taxon>Pseudomonadati</taxon>
        <taxon>Acidobacteriota</taxon>
        <taxon>Terriglobia</taxon>
        <taxon>Bryobacterales</taxon>
        <taxon>Bryobacteraceae</taxon>
        <taxon>Paludibaculum</taxon>
    </lineage>
</organism>
<protein>
    <submittedName>
        <fullName evidence="2">Uncharacterized protein</fullName>
    </submittedName>
</protein>
<gene>
    <name evidence="2" type="ORF">IRI77_12280</name>
</gene>
<feature type="transmembrane region" description="Helical" evidence="1">
    <location>
        <begin position="182"/>
        <end position="204"/>
    </location>
</feature>
<reference evidence="2 3" key="1">
    <citation type="submission" date="2020-10" db="EMBL/GenBank/DDBJ databases">
        <title>Complete genome sequence of Paludibaculum fermentans P105T, a facultatively anaerobic acidobacterium capable of dissimilatory Fe(III) reduction.</title>
        <authorList>
            <person name="Dedysh S.N."/>
            <person name="Beletsky A.V."/>
            <person name="Kulichevskaya I.S."/>
            <person name="Mardanov A.V."/>
            <person name="Ravin N.V."/>
        </authorList>
    </citation>
    <scope>NUCLEOTIDE SEQUENCE [LARGE SCALE GENOMIC DNA]</scope>
    <source>
        <strain evidence="2 3">P105</strain>
    </source>
</reference>
<evidence type="ECO:0000256" key="1">
    <source>
        <dbReference type="SAM" id="Phobius"/>
    </source>
</evidence>
<feature type="transmembrane region" description="Helical" evidence="1">
    <location>
        <begin position="57"/>
        <end position="75"/>
    </location>
</feature>
<feature type="transmembrane region" description="Helical" evidence="1">
    <location>
        <begin position="216"/>
        <end position="235"/>
    </location>
</feature>
<sequence>MSTRPAWFWCLFCAVTMSLGWGLRGSIGGGSLGAMIPGAMIGLALCFFLGRERDAGLIAALGAVGVGFGGQETYGQTVGLSQHPETFWWAILGFGLKGAAWGLLGGAFLGMALDRDKLPNRRMLIGLAAMVLGTWAGWAWIDHPKLMYFSNRLEKPREEMWAGLWVGGLCLLAVLRARVPAWFAFVGCIGGGIGFAFGASLQPWGKGIWREMPLGWWKAMELSFGAILGASYAWCAWRLRKDLMQEGSQPEPAAPVWAAILSAAIAIGLAIYAGEELKVRFSYTVAGAVLAALILFSRTLAWQTAITTTYAAFTWDLRDHLKWAPQEAIWAFLVITTIIVAVLVARYARARTMFLLLTWTAIANSFRYLQPPLRPEPMTMIPLFVVFAILISWMRAEPQPEPRSA</sequence>
<dbReference type="AlphaFoldDB" id="A0A7S7SMR1"/>
<feature type="transmembrane region" description="Helical" evidence="1">
    <location>
        <begin position="32"/>
        <end position="50"/>
    </location>
</feature>
<dbReference type="RefSeq" id="WP_194452342.1">
    <property type="nucleotide sequence ID" value="NZ_CP063849.1"/>
</dbReference>
<name>A0A7S7SMR1_PALFE</name>
<feature type="transmembrane region" description="Helical" evidence="1">
    <location>
        <begin position="328"/>
        <end position="348"/>
    </location>
</feature>
<feature type="transmembrane region" description="Helical" evidence="1">
    <location>
        <begin position="378"/>
        <end position="396"/>
    </location>
</feature>
<proteinExistence type="predicted"/>
<feature type="transmembrane region" description="Helical" evidence="1">
    <location>
        <begin position="123"/>
        <end position="140"/>
    </location>
</feature>
<evidence type="ECO:0000313" key="3">
    <source>
        <dbReference type="Proteomes" id="UP000593892"/>
    </source>
</evidence>
<feature type="transmembrane region" description="Helical" evidence="1">
    <location>
        <begin position="280"/>
        <end position="296"/>
    </location>
</feature>
<keyword evidence="1" id="KW-0472">Membrane</keyword>
<dbReference type="EMBL" id="CP063849">
    <property type="protein sequence ID" value="QOY90684.1"/>
    <property type="molecule type" value="Genomic_DNA"/>
</dbReference>
<dbReference type="Proteomes" id="UP000593892">
    <property type="component" value="Chromosome"/>
</dbReference>
<evidence type="ECO:0000313" key="2">
    <source>
        <dbReference type="EMBL" id="QOY90684.1"/>
    </source>
</evidence>
<feature type="transmembrane region" description="Helical" evidence="1">
    <location>
        <begin position="87"/>
        <end position="111"/>
    </location>
</feature>
<feature type="transmembrane region" description="Helical" evidence="1">
    <location>
        <begin position="256"/>
        <end position="274"/>
    </location>
</feature>